<proteinExistence type="predicted"/>
<gene>
    <name evidence="1" type="ORF">EYF80_019324</name>
</gene>
<evidence type="ECO:0000313" key="1">
    <source>
        <dbReference type="EMBL" id="TNN70447.1"/>
    </source>
</evidence>
<comment type="caution">
    <text evidence="1">The sequence shown here is derived from an EMBL/GenBank/DDBJ whole genome shotgun (WGS) entry which is preliminary data.</text>
</comment>
<sequence>MDRSLTINPADELLQGLDFPLDSWLGKPRPRGLGVKATGRTRCAAIGSQPQEFWCEGRQQWPNARLRLPPIVARDVYQQVGQKQHNNAARTTET</sequence>
<keyword evidence="2" id="KW-1185">Reference proteome</keyword>
<organism evidence="1 2">
    <name type="scientific">Liparis tanakae</name>
    <name type="common">Tanaka's snailfish</name>
    <dbReference type="NCBI Taxonomy" id="230148"/>
    <lineage>
        <taxon>Eukaryota</taxon>
        <taxon>Metazoa</taxon>
        <taxon>Chordata</taxon>
        <taxon>Craniata</taxon>
        <taxon>Vertebrata</taxon>
        <taxon>Euteleostomi</taxon>
        <taxon>Actinopterygii</taxon>
        <taxon>Neopterygii</taxon>
        <taxon>Teleostei</taxon>
        <taxon>Neoteleostei</taxon>
        <taxon>Acanthomorphata</taxon>
        <taxon>Eupercaria</taxon>
        <taxon>Perciformes</taxon>
        <taxon>Cottioidei</taxon>
        <taxon>Cottales</taxon>
        <taxon>Liparidae</taxon>
        <taxon>Liparis</taxon>
    </lineage>
</organism>
<dbReference type="Proteomes" id="UP000314294">
    <property type="component" value="Unassembled WGS sequence"/>
</dbReference>
<name>A0A4Z2HXM6_9TELE</name>
<accession>A0A4Z2HXM6</accession>
<dbReference type="EMBL" id="SRLO01000163">
    <property type="protein sequence ID" value="TNN70447.1"/>
    <property type="molecule type" value="Genomic_DNA"/>
</dbReference>
<reference evidence="1 2" key="1">
    <citation type="submission" date="2019-03" db="EMBL/GenBank/DDBJ databases">
        <title>First draft genome of Liparis tanakae, snailfish: a comprehensive survey of snailfish specific genes.</title>
        <authorList>
            <person name="Kim W."/>
            <person name="Song I."/>
            <person name="Jeong J.-H."/>
            <person name="Kim D."/>
            <person name="Kim S."/>
            <person name="Ryu S."/>
            <person name="Song J.Y."/>
            <person name="Lee S.K."/>
        </authorList>
    </citation>
    <scope>NUCLEOTIDE SEQUENCE [LARGE SCALE GENOMIC DNA]</scope>
    <source>
        <tissue evidence="1">Muscle</tissue>
    </source>
</reference>
<protein>
    <submittedName>
        <fullName evidence="1">Uncharacterized protein</fullName>
    </submittedName>
</protein>
<evidence type="ECO:0000313" key="2">
    <source>
        <dbReference type="Proteomes" id="UP000314294"/>
    </source>
</evidence>
<dbReference type="AlphaFoldDB" id="A0A4Z2HXM6"/>